<feature type="region of interest" description="Disordered" evidence="3">
    <location>
        <begin position="314"/>
        <end position="335"/>
    </location>
</feature>
<feature type="region of interest" description="Disordered" evidence="3">
    <location>
        <begin position="462"/>
        <end position="517"/>
    </location>
</feature>
<evidence type="ECO:0000313" key="4">
    <source>
        <dbReference type="EMBL" id="CUA96199.1"/>
    </source>
</evidence>
<protein>
    <submittedName>
        <fullName evidence="4">Outer membrane protein TolC</fullName>
    </submittedName>
</protein>
<dbReference type="Pfam" id="PF02321">
    <property type="entry name" value="OEP"/>
    <property type="match status" value="1"/>
</dbReference>
<sequence length="517" mass="54889">MQHAPSTGIRQHLQRIGLLTALLLGGCASVPQPAAVTTPRISAQNLLQRSLGEPGLQRFLAAQTGTKHPANQPWTASDLSLAALYFHPKLKLDQAALHLAEADLRIARQYPNPSLDLGLKYGAADVMAAPSPWTVGAAIGLLILSHSQRAAQTTQAEAGVRAAQLLLQDAHWQVQAGVQQAFVALWAARHQARLQQQVLDSQLDLQGRTAVRAQAGLDAPLAAALAQEAAQRAALQLAADRGAVQDAQAALAAAIGLPASALNGVALDFAELDAPTPQPDAARLARLRNKALAQRLDVRAAWQRVHAAQAALQLAQAQRDGGPPRLAPGGERDQGVDRLTLTARVPLPLFNQHQGQIDAARARLEQSQTALQQVQLRALAAIDQAEAALRAAQQQHAESLQLRDADLALLHADLAAQHRGLLGPVTVLRARLRALVTAQAALKARVAQWRALDALQTALQQPLQRTEADGTSAPSPTAPSSQSPRNRPPVAPHLSTVIWRATAPDHSPPPWSQHADE</sequence>
<dbReference type="EMBL" id="CYHF01000004">
    <property type="protein sequence ID" value="CUA96199.1"/>
    <property type="molecule type" value="Genomic_DNA"/>
</dbReference>
<evidence type="ECO:0000256" key="2">
    <source>
        <dbReference type="SAM" id="Coils"/>
    </source>
</evidence>
<dbReference type="RefSeq" id="WP_055450201.1">
    <property type="nucleotide sequence ID" value="NZ_CYHF01000004.1"/>
</dbReference>
<evidence type="ECO:0000256" key="1">
    <source>
        <dbReference type="ARBA" id="ARBA00007613"/>
    </source>
</evidence>
<dbReference type="GO" id="GO:0015562">
    <property type="term" value="F:efflux transmembrane transporter activity"/>
    <property type="evidence" value="ECO:0007669"/>
    <property type="project" value="InterPro"/>
</dbReference>
<evidence type="ECO:0000256" key="3">
    <source>
        <dbReference type="SAM" id="MobiDB-lite"/>
    </source>
</evidence>
<keyword evidence="2" id="KW-0175">Coiled coil</keyword>
<dbReference type="Proteomes" id="UP000183649">
    <property type="component" value="Unassembled WGS sequence"/>
</dbReference>
<dbReference type="AlphaFoldDB" id="A0A0K6HZ54"/>
<dbReference type="PANTHER" id="PTHR30203:SF29">
    <property type="entry name" value="PROTEIN CYAE"/>
    <property type="match status" value="1"/>
</dbReference>
<keyword evidence="5" id="KW-1185">Reference proteome</keyword>
<organism evidence="4 5">
    <name type="scientific">Thiomonas bhubaneswarensis</name>
    <dbReference type="NCBI Taxonomy" id="339866"/>
    <lineage>
        <taxon>Bacteria</taxon>
        <taxon>Pseudomonadati</taxon>
        <taxon>Pseudomonadota</taxon>
        <taxon>Betaproteobacteria</taxon>
        <taxon>Burkholderiales</taxon>
        <taxon>Thiomonas</taxon>
    </lineage>
</organism>
<dbReference type="OrthoDB" id="9791261at2"/>
<dbReference type="SUPFAM" id="SSF56954">
    <property type="entry name" value="Outer membrane efflux proteins (OEP)"/>
    <property type="match status" value="1"/>
</dbReference>
<dbReference type="Gene3D" id="1.20.1600.10">
    <property type="entry name" value="Outer membrane efflux proteins (OEP)"/>
    <property type="match status" value="1"/>
</dbReference>
<feature type="compositionally biased region" description="Low complexity" evidence="3">
    <location>
        <begin position="471"/>
        <end position="484"/>
    </location>
</feature>
<evidence type="ECO:0000313" key="5">
    <source>
        <dbReference type="Proteomes" id="UP000183649"/>
    </source>
</evidence>
<dbReference type="STRING" id="339866.GCA_001418255_01276"/>
<dbReference type="PANTHER" id="PTHR30203">
    <property type="entry name" value="OUTER MEMBRANE CATION EFFLUX PROTEIN"/>
    <property type="match status" value="1"/>
</dbReference>
<proteinExistence type="inferred from homology"/>
<name>A0A0K6HZ54_9BURK</name>
<dbReference type="InterPro" id="IPR003423">
    <property type="entry name" value="OMP_efflux"/>
</dbReference>
<feature type="coiled-coil region" evidence="2">
    <location>
        <begin position="350"/>
        <end position="402"/>
    </location>
</feature>
<reference evidence="5" key="1">
    <citation type="submission" date="2015-08" db="EMBL/GenBank/DDBJ databases">
        <authorList>
            <person name="Varghese N."/>
        </authorList>
    </citation>
    <scope>NUCLEOTIDE SEQUENCE [LARGE SCALE GENOMIC DNA]</scope>
    <source>
        <strain evidence="5">DSM 18181</strain>
    </source>
</reference>
<comment type="similarity">
    <text evidence="1">Belongs to the outer membrane factor (OMF) (TC 1.B.17) family.</text>
</comment>
<accession>A0A0K6HZ54</accession>
<dbReference type="InterPro" id="IPR010131">
    <property type="entry name" value="MdtP/NodT-like"/>
</dbReference>
<gene>
    <name evidence="4" type="ORF">Ga0061069_10443</name>
</gene>